<dbReference type="RefSeq" id="WP_330197193.1">
    <property type="nucleotide sequence ID" value="NZ_JAZDRO010000007.1"/>
</dbReference>
<dbReference type="Proteomes" id="UP001310692">
    <property type="component" value="Unassembled WGS sequence"/>
</dbReference>
<gene>
    <name evidence="9 12" type="primary">tatB</name>
    <name evidence="12" type="ORF">V0U35_13145</name>
</gene>
<evidence type="ECO:0000256" key="7">
    <source>
        <dbReference type="ARBA" id="ARBA00023010"/>
    </source>
</evidence>
<evidence type="ECO:0000256" key="3">
    <source>
        <dbReference type="ARBA" id="ARBA00022475"/>
    </source>
</evidence>
<proteinExistence type="inferred from homology"/>
<keyword evidence="4 9" id="KW-0812">Transmembrane</keyword>
<evidence type="ECO:0000256" key="8">
    <source>
        <dbReference type="ARBA" id="ARBA00023136"/>
    </source>
</evidence>
<feature type="region of interest" description="Disordered" evidence="10">
    <location>
        <begin position="107"/>
        <end position="139"/>
    </location>
</feature>
<evidence type="ECO:0000256" key="2">
    <source>
        <dbReference type="ARBA" id="ARBA00022448"/>
    </source>
</evidence>
<reference evidence="12 13" key="1">
    <citation type="submission" date="2024-01" db="EMBL/GenBank/DDBJ databases">
        <title>Hyphobacterium bacterium isolated from marine sediment.</title>
        <authorList>
            <person name="Zhao S."/>
        </authorList>
    </citation>
    <scope>NUCLEOTIDE SEQUENCE [LARGE SCALE GENOMIC DNA]</scope>
    <source>
        <strain evidence="12 13">Y60-23</strain>
    </source>
</reference>
<dbReference type="InterPro" id="IPR003369">
    <property type="entry name" value="TatA/B/E"/>
</dbReference>
<comment type="subunit">
    <text evidence="9">The Tat system comprises two distinct complexes: a TatABC complex, containing multiple copies of TatA, TatB and TatC subunits, and a separate TatA complex, containing only TatA subunits. Substrates initially bind to the TatABC complex, which probably triggers association of the separate TatA complex to form the active translocon.</text>
</comment>
<dbReference type="EMBL" id="JAZDRO010000007">
    <property type="protein sequence ID" value="MEE2567624.1"/>
    <property type="molecule type" value="Genomic_DNA"/>
</dbReference>
<sequence>MNIGFGGGELFVLAILAIIIVGPKDLPKMMRTVGRLVGQARNMAKDFQRSFDEMGRESELEDLRKEINALKEANPVADVRKELRDMERDLRSPAEVKADKIKAAADLAADEASANSIAPPRPEAEQPDKKIKTGAPEDE</sequence>
<dbReference type="InterPro" id="IPR018448">
    <property type="entry name" value="TatB"/>
</dbReference>
<accession>A0ABU7M1E3</accession>
<evidence type="ECO:0000256" key="4">
    <source>
        <dbReference type="ARBA" id="ARBA00022692"/>
    </source>
</evidence>
<dbReference type="HAMAP" id="MF_00237">
    <property type="entry name" value="TatB"/>
    <property type="match status" value="1"/>
</dbReference>
<dbReference type="Pfam" id="PF02416">
    <property type="entry name" value="TatA_B_E"/>
    <property type="match status" value="1"/>
</dbReference>
<name>A0ABU7M1E3_9PROT</name>
<comment type="caution">
    <text evidence="12">The sequence shown here is derived from an EMBL/GenBank/DDBJ whole genome shotgun (WGS) entry which is preliminary data.</text>
</comment>
<dbReference type="Gene3D" id="1.20.5.3310">
    <property type="match status" value="1"/>
</dbReference>
<evidence type="ECO:0000256" key="10">
    <source>
        <dbReference type="SAM" id="MobiDB-lite"/>
    </source>
</evidence>
<evidence type="ECO:0000313" key="12">
    <source>
        <dbReference type="EMBL" id="MEE2567624.1"/>
    </source>
</evidence>
<feature type="compositionally biased region" description="Basic and acidic residues" evidence="10">
    <location>
        <begin position="122"/>
        <end position="131"/>
    </location>
</feature>
<keyword evidence="8 9" id="KW-0472">Membrane</keyword>
<feature type="transmembrane region" description="Helical" evidence="11">
    <location>
        <begin position="6"/>
        <end position="22"/>
    </location>
</feature>
<keyword evidence="2 9" id="KW-0813">Transport</keyword>
<dbReference type="PRINTS" id="PR01506">
    <property type="entry name" value="TATBPROTEIN"/>
</dbReference>
<evidence type="ECO:0000256" key="11">
    <source>
        <dbReference type="SAM" id="Phobius"/>
    </source>
</evidence>
<keyword evidence="6 9" id="KW-1133">Transmembrane helix</keyword>
<evidence type="ECO:0000256" key="9">
    <source>
        <dbReference type="HAMAP-Rule" id="MF_00237"/>
    </source>
</evidence>
<evidence type="ECO:0000256" key="1">
    <source>
        <dbReference type="ARBA" id="ARBA00004167"/>
    </source>
</evidence>
<protein>
    <recommendedName>
        <fullName evidence="9">Sec-independent protein translocase protein TatB</fullName>
    </recommendedName>
</protein>
<evidence type="ECO:0000313" key="13">
    <source>
        <dbReference type="Proteomes" id="UP001310692"/>
    </source>
</evidence>
<keyword evidence="5 9" id="KW-0653">Protein transport</keyword>
<keyword evidence="13" id="KW-1185">Reference proteome</keyword>
<comment type="subcellular location">
    <subcellularLocation>
        <location evidence="9">Cell membrane</location>
        <topology evidence="9">Single-pass membrane protein</topology>
    </subcellularLocation>
    <subcellularLocation>
        <location evidence="1">Membrane</location>
        <topology evidence="1">Single-pass membrane protein</topology>
    </subcellularLocation>
</comment>
<evidence type="ECO:0000256" key="6">
    <source>
        <dbReference type="ARBA" id="ARBA00022989"/>
    </source>
</evidence>
<comment type="function">
    <text evidence="9">Part of the twin-arginine translocation (Tat) system that transports large folded proteins containing a characteristic twin-arginine motif in their signal peptide across membranes. Together with TatC, TatB is part of a receptor directly interacting with Tat signal peptides. TatB may form an oligomeric binding site that transiently accommodates folded Tat precursor proteins before their translocation.</text>
</comment>
<organism evidence="12 13">
    <name type="scientific">Hyphobacterium marinum</name>
    <dbReference type="NCBI Taxonomy" id="3116574"/>
    <lineage>
        <taxon>Bacteria</taxon>
        <taxon>Pseudomonadati</taxon>
        <taxon>Pseudomonadota</taxon>
        <taxon>Alphaproteobacteria</taxon>
        <taxon>Maricaulales</taxon>
        <taxon>Maricaulaceae</taxon>
        <taxon>Hyphobacterium</taxon>
    </lineage>
</organism>
<evidence type="ECO:0000256" key="5">
    <source>
        <dbReference type="ARBA" id="ARBA00022927"/>
    </source>
</evidence>
<dbReference type="NCBIfam" id="TIGR01410">
    <property type="entry name" value="tatB"/>
    <property type="match status" value="1"/>
</dbReference>
<comment type="similarity">
    <text evidence="9">Belongs to the TatB family.</text>
</comment>
<keyword evidence="7 9" id="KW-0811">Translocation</keyword>
<keyword evidence="3 9" id="KW-1003">Cell membrane</keyword>